<feature type="transmembrane region" description="Helical" evidence="1">
    <location>
        <begin position="91"/>
        <end position="111"/>
    </location>
</feature>
<gene>
    <name evidence="2" type="ORF">IPOD504_LOCUS10358</name>
</gene>
<keyword evidence="1" id="KW-0472">Membrane</keyword>
<dbReference type="Proteomes" id="UP000837857">
    <property type="component" value="Chromosome 25"/>
</dbReference>
<protein>
    <submittedName>
        <fullName evidence="2">Uncharacterized protein</fullName>
    </submittedName>
</protein>
<proteinExistence type="predicted"/>
<name>A0ABN8ILN7_9NEOP</name>
<organism evidence="2 3">
    <name type="scientific">Iphiclides podalirius</name>
    <name type="common">scarce swallowtail</name>
    <dbReference type="NCBI Taxonomy" id="110791"/>
    <lineage>
        <taxon>Eukaryota</taxon>
        <taxon>Metazoa</taxon>
        <taxon>Ecdysozoa</taxon>
        <taxon>Arthropoda</taxon>
        <taxon>Hexapoda</taxon>
        <taxon>Insecta</taxon>
        <taxon>Pterygota</taxon>
        <taxon>Neoptera</taxon>
        <taxon>Endopterygota</taxon>
        <taxon>Lepidoptera</taxon>
        <taxon>Glossata</taxon>
        <taxon>Ditrysia</taxon>
        <taxon>Papilionoidea</taxon>
        <taxon>Papilionidae</taxon>
        <taxon>Papilioninae</taxon>
        <taxon>Iphiclides</taxon>
    </lineage>
</organism>
<feature type="non-terminal residue" evidence="2">
    <location>
        <position position="210"/>
    </location>
</feature>
<reference evidence="2" key="1">
    <citation type="submission" date="2022-03" db="EMBL/GenBank/DDBJ databases">
        <authorList>
            <person name="Martin H S."/>
        </authorList>
    </citation>
    <scope>NUCLEOTIDE SEQUENCE</scope>
</reference>
<keyword evidence="1" id="KW-1133">Transmembrane helix</keyword>
<sequence length="210" mass="24211">MCGKSDGRRSEVTQILSSALCFHNWPKFENCVEVRFGVPLEYEDEEEPRLNVEDLTTMWATYFNQDPFAARLRRLGITEYQVPNDRGIMTVWLVIAAGVAISVAMLAFALWRFSCFEGYTRMPPTSDSDSVHEKRNLDLYPTPHQTLPPLYAESEYKWPDPRFDGSTRVDMGGYANRNYLRDDLYDLDSDDDVSVARNSNKNITPRDIFV</sequence>
<keyword evidence="1" id="KW-0812">Transmembrane</keyword>
<keyword evidence="3" id="KW-1185">Reference proteome</keyword>
<evidence type="ECO:0000313" key="2">
    <source>
        <dbReference type="EMBL" id="CAH2057908.1"/>
    </source>
</evidence>
<evidence type="ECO:0000256" key="1">
    <source>
        <dbReference type="SAM" id="Phobius"/>
    </source>
</evidence>
<evidence type="ECO:0000313" key="3">
    <source>
        <dbReference type="Proteomes" id="UP000837857"/>
    </source>
</evidence>
<accession>A0ABN8ILN7</accession>
<dbReference type="EMBL" id="OW152837">
    <property type="protein sequence ID" value="CAH2057908.1"/>
    <property type="molecule type" value="Genomic_DNA"/>
</dbReference>